<feature type="domain" description="Leucine-rich repeat-containing N-terminal plant-type" evidence="3">
    <location>
        <begin position="10"/>
        <end position="48"/>
    </location>
</feature>
<name>A0AAD9TN83_9ROSI</name>
<evidence type="ECO:0000313" key="4">
    <source>
        <dbReference type="EMBL" id="KAK2639187.1"/>
    </source>
</evidence>
<evidence type="ECO:0000313" key="5">
    <source>
        <dbReference type="Proteomes" id="UP001280121"/>
    </source>
</evidence>
<organism evidence="4 5">
    <name type="scientific">Dipteronia dyeriana</name>
    <dbReference type="NCBI Taxonomy" id="168575"/>
    <lineage>
        <taxon>Eukaryota</taxon>
        <taxon>Viridiplantae</taxon>
        <taxon>Streptophyta</taxon>
        <taxon>Embryophyta</taxon>
        <taxon>Tracheophyta</taxon>
        <taxon>Spermatophyta</taxon>
        <taxon>Magnoliopsida</taxon>
        <taxon>eudicotyledons</taxon>
        <taxon>Gunneridae</taxon>
        <taxon>Pentapetalae</taxon>
        <taxon>rosids</taxon>
        <taxon>malvids</taxon>
        <taxon>Sapindales</taxon>
        <taxon>Sapindaceae</taxon>
        <taxon>Hippocastanoideae</taxon>
        <taxon>Acereae</taxon>
        <taxon>Dipteronia</taxon>
    </lineage>
</organism>
<dbReference type="AlphaFoldDB" id="A0AAD9TN83"/>
<evidence type="ECO:0000256" key="2">
    <source>
        <dbReference type="ARBA" id="ARBA00022737"/>
    </source>
</evidence>
<evidence type="ECO:0000256" key="1">
    <source>
        <dbReference type="ARBA" id="ARBA00022614"/>
    </source>
</evidence>
<dbReference type="Gene3D" id="3.80.10.10">
    <property type="entry name" value="Ribonuclease Inhibitor"/>
    <property type="match status" value="1"/>
</dbReference>
<dbReference type="InterPro" id="IPR032675">
    <property type="entry name" value="LRR_dom_sf"/>
</dbReference>
<comment type="caution">
    <text evidence="4">The sequence shown here is derived from an EMBL/GenBank/DDBJ whole genome shotgun (WGS) entry which is preliminary data.</text>
</comment>
<keyword evidence="5" id="KW-1185">Reference proteome</keyword>
<evidence type="ECO:0000259" key="3">
    <source>
        <dbReference type="Pfam" id="PF08263"/>
    </source>
</evidence>
<reference evidence="4" key="1">
    <citation type="journal article" date="2023" name="Plant J.">
        <title>Genome sequences and population genomics provide insights into the demographic history, inbreeding, and mutation load of two 'living fossil' tree species of Dipteronia.</title>
        <authorList>
            <person name="Feng Y."/>
            <person name="Comes H.P."/>
            <person name="Chen J."/>
            <person name="Zhu S."/>
            <person name="Lu R."/>
            <person name="Zhang X."/>
            <person name="Li P."/>
            <person name="Qiu J."/>
            <person name="Olsen K.M."/>
            <person name="Qiu Y."/>
        </authorList>
    </citation>
    <scope>NUCLEOTIDE SEQUENCE</scope>
    <source>
        <strain evidence="4">KIB01</strain>
    </source>
</reference>
<dbReference type="InterPro" id="IPR013210">
    <property type="entry name" value="LRR_N_plant-typ"/>
</dbReference>
<accession>A0AAD9TN83</accession>
<keyword evidence="1" id="KW-0433">Leucine-rich repeat</keyword>
<keyword evidence="2" id="KW-0677">Repeat</keyword>
<dbReference type="Proteomes" id="UP001280121">
    <property type="component" value="Unassembled WGS sequence"/>
</dbReference>
<gene>
    <name evidence="4" type="ORF">Ddye_026982</name>
</gene>
<dbReference type="EMBL" id="JANJYI010000008">
    <property type="protein sequence ID" value="KAK2639187.1"/>
    <property type="molecule type" value="Genomic_DNA"/>
</dbReference>
<proteinExistence type="predicted"/>
<dbReference type="Pfam" id="PF08263">
    <property type="entry name" value="LRRNT_2"/>
    <property type="match status" value="1"/>
</dbReference>
<protein>
    <recommendedName>
        <fullName evidence="3">Leucine-rich repeat-containing N-terminal plant-type domain-containing protein</fullName>
    </recommendedName>
</protein>
<sequence>MKALSGLHRSEGRTLLRFKHDLDDPSNLFVSWSTGDGDRFKWAGVVCSNSTGHVIELSL</sequence>